<evidence type="ECO:0000256" key="1">
    <source>
        <dbReference type="ARBA" id="ARBA00022649"/>
    </source>
</evidence>
<dbReference type="Proteomes" id="UP001328733">
    <property type="component" value="Unassembled WGS sequence"/>
</dbReference>
<dbReference type="EMBL" id="JBAFSM010000018">
    <property type="protein sequence ID" value="MEG3437637.1"/>
    <property type="molecule type" value="Genomic_DNA"/>
</dbReference>
<accession>A0AAW9QTM7</accession>
<dbReference type="Gene3D" id="3.30.2310.20">
    <property type="entry name" value="RelE-like"/>
    <property type="match status" value="1"/>
</dbReference>
<dbReference type="RefSeq" id="WP_332865118.1">
    <property type="nucleotide sequence ID" value="NZ_JBAFSM010000018.1"/>
</dbReference>
<dbReference type="SUPFAM" id="SSF143011">
    <property type="entry name" value="RelE-like"/>
    <property type="match status" value="1"/>
</dbReference>
<evidence type="ECO:0000313" key="3">
    <source>
        <dbReference type="Proteomes" id="UP001328733"/>
    </source>
</evidence>
<sequence>MKIGWTPRSLRSFKRLIRKSPNLRIPIERTLRQLSEDPFHPSLHTHKLKGDLSDVWSCSIDYSYRILFEFADNVEDGEETILLLNVGTHDEVY</sequence>
<dbReference type="Pfam" id="PF05016">
    <property type="entry name" value="ParE_toxin"/>
    <property type="match status" value="1"/>
</dbReference>
<proteinExistence type="predicted"/>
<reference evidence="2 3" key="1">
    <citation type="submission" date="2024-01" db="EMBL/GenBank/DDBJ databases">
        <title>Genomic insights into the taxonomy and metabolism of the cyanobacterium Pannus brasiliensis CCIBt3594.</title>
        <authorList>
            <person name="Machado M."/>
            <person name="Botero N.B."/>
            <person name="Andreote A.P.D."/>
            <person name="Feitosa A.M.T."/>
            <person name="Popin R."/>
            <person name="Sivonen K."/>
            <person name="Fiore M.F."/>
        </authorList>
    </citation>
    <scope>NUCLEOTIDE SEQUENCE [LARGE SCALE GENOMIC DNA]</scope>
    <source>
        <strain evidence="2 3">CCIBt3594</strain>
    </source>
</reference>
<keyword evidence="1" id="KW-1277">Toxin-antitoxin system</keyword>
<dbReference type="NCBIfam" id="TIGR02385">
    <property type="entry name" value="RelE_StbE"/>
    <property type="match status" value="1"/>
</dbReference>
<dbReference type="InterPro" id="IPR007712">
    <property type="entry name" value="RelE/ParE_toxin"/>
</dbReference>
<dbReference type="InterPro" id="IPR035093">
    <property type="entry name" value="RelE/ParE_toxin_dom_sf"/>
</dbReference>
<comment type="caution">
    <text evidence="2">The sequence shown here is derived from an EMBL/GenBank/DDBJ whole genome shotgun (WGS) entry which is preliminary data.</text>
</comment>
<protein>
    <submittedName>
        <fullName evidence="2">Type II toxin-antitoxin system mRNA interferase toxin, RelE/StbE family</fullName>
    </submittedName>
</protein>
<gene>
    <name evidence="2" type="ORF">V0288_10950</name>
</gene>
<keyword evidence="3" id="KW-1185">Reference proteome</keyword>
<evidence type="ECO:0000313" key="2">
    <source>
        <dbReference type="EMBL" id="MEG3437637.1"/>
    </source>
</evidence>
<organism evidence="2 3">
    <name type="scientific">Pannus brasiliensis CCIBt3594</name>
    <dbReference type="NCBI Taxonomy" id="1427578"/>
    <lineage>
        <taxon>Bacteria</taxon>
        <taxon>Bacillati</taxon>
        <taxon>Cyanobacteriota</taxon>
        <taxon>Cyanophyceae</taxon>
        <taxon>Oscillatoriophycideae</taxon>
        <taxon>Chroococcales</taxon>
        <taxon>Microcystaceae</taxon>
        <taxon>Pannus</taxon>
    </lineage>
</organism>
<name>A0AAW9QTM7_9CHRO</name>
<dbReference type="AlphaFoldDB" id="A0AAW9QTM7"/>